<dbReference type="GO" id="GO:0016071">
    <property type="term" value="P:mRNA metabolic process"/>
    <property type="evidence" value="ECO:0007669"/>
    <property type="project" value="UniProtKB-ARBA"/>
</dbReference>
<dbReference type="EMBL" id="CAEKDK010000004">
    <property type="protein sequence ID" value="CAB4276659.1"/>
    <property type="molecule type" value="Genomic_DNA"/>
</dbReference>
<sequence length="96" mass="10108">MRGHHQVPVGYKKLSCGGGCPRPGTLSISLLGGERWAGSAYLNSPPPKSIPMPHFLSTSPSPSPSPAGESPPPTPNHSVESVTMELRRILNIEVGK</sequence>
<feature type="region of interest" description="Disordered" evidence="1">
    <location>
        <begin position="40"/>
        <end position="82"/>
    </location>
</feature>
<name>A0A6J5UJM0_PRUAR</name>
<evidence type="ECO:0000313" key="3">
    <source>
        <dbReference type="Proteomes" id="UP000507222"/>
    </source>
</evidence>
<dbReference type="AlphaFoldDB" id="A0A6J5UJM0"/>
<feature type="compositionally biased region" description="Pro residues" evidence="1">
    <location>
        <begin position="61"/>
        <end position="75"/>
    </location>
</feature>
<dbReference type="Proteomes" id="UP000507222">
    <property type="component" value="Unassembled WGS sequence"/>
</dbReference>
<dbReference type="InterPro" id="IPR028322">
    <property type="entry name" value="PNRC-like_rgn"/>
</dbReference>
<protein>
    <submittedName>
        <fullName evidence="2">Uncharacterized protein</fullName>
    </submittedName>
</protein>
<organism evidence="2 3">
    <name type="scientific">Prunus armeniaca</name>
    <name type="common">Apricot</name>
    <name type="synonym">Armeniaca vulgaris</name>
    <dbReference type="NCBI Taxonomy" id="36596"/>
    <lineage>
        <taxon>Eukaryota</taxon>
        <taxon>Viridiplantae</taxon>
        <taxon>Streptophyta</taxon>
        <taxon>Embryophyta</taxon>
        <taxon>Tracheophyta</taxon>
        <taxon>Spermatophyta</taxon>
        <taxon>Magnoliopsida</taxon>
        <taxon>eudicotyledons</taxon>
        <taxon>Gunneridae</taxon>
        <taxon>Pentapetalae</taxon>
        <taxon>rosids</taxon>
        <taxon>fabids</taxon>
        <taxon>Rosales</taxon>
        <taxon>Rosaceae</taxon>
        <taxon>Amygdaloideae</taxon>
        <taxon>Amygdaleae</taxon>
        <taxon>Prunus</taxon>
    </lineage>
</organism>
<evidence type="ECO:0000313" key="2">
    <source>
        <dbReference type="EMBL" id="CAB4276659.1"/>
    </source>
</evidence>
<proteinExistence type="predicted"/>
<accession>A0A6J5UJM0</accession>
<evidence type="ECO:0000256" key="1">
    <source>
        <dbReference type="SAM" id="MobiDB-lite"/>
    </source>
</evidence>
<gene>
    <name evidence="2" type="ORF">CURHAP_LOCUS25879</name>
</gene>
<reference evidence="2 3" key="1">
    <citation type="submission" date="2020-05" db="EMBL/GenBank/DDBJ databases">
        <authorList>
            <person name="Campoy J."/>
            <person name="Schneeberger K."/>
            <person name="Spophaly S."/>
        </authorList>
    </citation>
    <scope>NUCLEOTIDE SEQUENCE [LARGE SCALE GENOMIC DNA]</scope>
    <source>
        <strain evidence="2">PruArmRojPasFocal</strain>
    </source>
</reference>
<dbReference type="Pfam" id="PF15365">
    <property type="entry name" value="PNRC"/>
    <property type="match status" value="1"/>
</dbReference>